<comment type="caution">
    <text evidence="1">The sequence shown here is derived from an EMBL/GenBank/DDBJ whole genome shotgun (WGS) entry which is preliminary data.</text>
</comment>
<dbReference type="Proteomes" id="UP001610335">
    <property type="component" value="Unassembled WGS sequence"/>
</dbReference>
<gene>
    <name evidence="1" type="ORF">BDW59DRAFT_138529</name>
</gene>
<organism evidence="1 2">
    <name type="scientific">Aspergillus cavernicola</name>
    <dbReference type="NCBI Taxonomy" id="176166"/>
    <lineage>
        <taxon>Eukaryota</taxon>
        <taxon>Fungi</taxon>
        <taxon>Dikarya</taxon>
        <taxon>Ascomycota</taxon>
        <taxon>Pezizomycotina</taxon>
        <taxon>Eurotiomycetes</taxon>
        <taxon>Eurotiomycetidae</taxon>
        <taxon>Eurotiales</taxon>
        <taxon>Aspergillaceae</taxon>
        <taxon>Aspergillus</taxon>
        <taxon>Aspergillus subgen. Nidulantes</taxon>
    </lineage>
</organism>
<evidence type="ECO:0000313" key="2">
    <source>
        <dbReference type="Proteomes" id="UP001610335"/>
    </source>
</evidence>
<keyword evidence="2" id="KW-1185">Reference proteome</keyword>
<evidence type="ECO:0000313" key="1">
    <source>
        <dbReference type="EMBL" id="KAL2833362.1"/>
    </source>
</evidence>
<proteinExistence type="predicted"/>
<sequence>MVRRACFNQFPSNHYSVGICALKQMPESNITRHVSLILRNTAFWYVGMPSTSIIYWLEP</sequence>
<dbReference type="EMBL" id="JBFXLS010000004">
    <property type="protein sequence ID" value="KAL2833362.1"/>
    <property type="molecule type" value="Genomic_DNA"/>
</dbReference>
<name>A0ABR4J000_9EURO</name>
<accession>A0ABR4J000</accession>
<protein>
    <submittedName>
        <fullName evidence="1">Uncharacterized protein</fullName>
    </submittedName>
</protein>
<reference evidence="1 2" key="1">
    <citation type="submission" date="2024-07" db="EMBL/GenBank/DDBJ databases">
        <title>Section-level genome sequencing and comparative genomics of Aspergillus sections Usti and Cavernicolus.</title>
        <authorList>
            <consortium name="Lawrence Berkeley National Laboratory"/>
            <person name="Nybo J.L."/>
            <person name="Vesth T.C."/>
            <person name="Theobald S."/>
            <person name="Frisvad J.C."/>
            <person name="Larsen T.O."/>
            <person name="Kjaerboelling I."/>
            <person name="Rothschild-Mancinelli K."/>
            <person name="Lyhne E.K."/>
            <person name="Kogle M.E."/>
            <person name="Barry K."/>
            <person name="Clum A."/>
            <person name="Na H."/>
            <person name="Ledsgaard L."/>
            <person name="Lin J."/>
            <person name="Lipzen A."/>
            <person name="Kuo A."/>
            <person name="Riley R."/>
            <person name="Mondo S."/>
            <person name="LaButti K."/>
            <person name="Haridas S."/>
            <person name="Pangalinan J."/>
            <person name="Salamov A.A."/>
            <person name="Simmons B.A."/>
            <person name="Magnuson J.K."/>
            <person name="Chen J."/>
            <person name="Drula E."/>
            <person name="Henrissat B."/>
            <person name="Wiebenga A."/>
            <person name="Lubbers R.J."/>
            <person name="Gomes A.C."/>
            <person name="Makela M.R."/>
            <person name="Stajich J."/>
            <person name="Grigoriev I.V."/>
            <person name="Mortensen U.H."/>
            <person name="De vries R.P."/>
            <person name="Baker S.E."/>
            <person name="Andersen M.R."/>
        </authorList>
    </citation>
    <scope>NUCLEOTIDE SEQUENCE [LARGE SCALE GENOMIC DNA]</scope>
    <source>
        <strain evidence="1 2">CBS 600.67</strain>
    </source>
</reference>